<dbReference type="EMBL" id="ML220114">
    <property type="protein sequence ID" value="TGZ83021.1"/>
    <property type="molecule type" value="Genomic_DNA"/>
</dbReference>
<proteinExistence type="inferred from homology"/>
<dbReference type="PROSITE" id="PS51420">
    <property type="entry name" value="RHO"/>
    <property type="match status" value="1"/>
</dbReference>
<dbReference type="PRINTS" id="PR00449">
    <property type="entry name" value="RASTRNSFRMNG"/>
</dbReference>
<organism evidence="2 3">
    <name type="scientific">Ascodesmis nigricans</name>
    <dbReference type="NCBI Taxonomy" id="341454"/>
    <lineage>
        <taxon>Eukaryota</taxon>
        <taxon>Fungi</taxon>
        <taxon>Dikarya</taxon>
        <taxon>Ascomycota</taxon>
        <taxon>Pezizomycotina</taxon>
        <taxon>Pezizomycetes</taxon>
        <taxon>Pezizales</taxon>
        <taxon>Ascodesmidaceae</taxon>
        <taxon>Ascodesmis</taxon>
    </lineage>
</organism>
<dbReference type="Pfam" id="PF00071">
    <property type="entry name" value="Ras"/>
    <property type="match status" value="1"/>
</dbReference>
<dbReference type="InterPro" id="IPR001806">
    <property type="entry name" value="Small_GTPase"/>
</dbReference>
<dbReference type="InterPro" id="IPR005225">
    <property type="entry name" value="Small_GTP-bd"/>
</dbReference>
<evidence type="ECO:0000313" key="2">
    <source>
        <dbReference type="EMBL" id="TGZ83021.1"/>
    </source>
</evidence>
<dbReference type="OrthoDB" id="9989112at2759"/>
<dbReference type="CDD" id="cd00154">
    <property type="entry name" value="Rab"/>
    <property type="match status" value="1"/>
</dbReference>
<dbReference type="PANTHER" id="PTHR47979">
    <property type="entry name" value="DRAB11-RELATED"/>
    <property type="match status" value="1"/>
</dbReference>
<evidence type="ECO:0000313" key="3">
    <source>
        <dbReference type="Proteomes" id="UP000298138"/>
    </source>
</evidence>
<name>A0A4S2N1R4_9PEZI</name>
<dbReference type="SUPFAM" id="SSF52540">
    <property type="entry name" value="P-loop containing nucleoside triphosphate hydrolases"/>
    <property type="match status" value="1"/>
</dbReference>
<accession>A0A4S2N1R4</accession>
<dbReference type="InterPro" id="IPR050209">
    <property type="entry name" value="Rab_GTPases_membrane_traffic"/>
</dbReference>
<dbReference type="SMART" id="SM00174">
    <property type="entry name" value="RHO"/>
    <property type="match status" value="1"/>
</dbReference>
<dbReference type="SMART" id="SM00175">
    <property type="entry name" value="RAB"/>
    <property type="match status" value="1"/>
</dbReference>
<dbReference type="InterPro" id="IPR027417">
    <property type="entry name" value="P-loop_NTPase"/>
</dbReference>
<keyword evidence="3" id="KW-1185">Reference proteome</keyword>
<dbReference type="InParanoid" id="A0A4S2N1R4"/>
<dbReference type="SMART" id="SM00176">
    <property type="entry name" value="RAN"/>
    <property type="match status" value="1"/>
</dbReference>
<dbReference type="AlphaFoldDB" id="A0A4S2N1R4"/>
<dbReference type="GO" id="GO:0003924">
    <property type="term" value="F:GTPase activity"/>
    <property type="evidence" value="ECO:0007669"/>
    <property type="project" value="InterPro"/>
</dbReference>
<dbReference type="NCBIfam" id="TIGR00231">
    <property type="entry name" value="small_GTP"/>
    <property type="match status" value="1"/>
</dbReference>
<gene>
    <name evidence="2" type="ORF">EX30DRAFT_358092</name>
</gene>
<dbReference type="Proteomes" id="UP000298138">
    <property type="component" value="Unassembled WGS sequence"/>
</dbReference>
<dbReference type="GO" id="GO:0005525">
    <property type="term" value="F:GTP binding"/>
    <property type="evidence" value="ECO:0007669"/>
    <property type="project" value="InterPro"/>
</dbReference>
<dbReference type="Gene3D" id="3.40.50.300">
    <property type="entry name" value="P-loop containing nucleotide triphosphate hydrolases"/>
    <property type="match status" value="1"/>
</dbReference>
<reference evidence="2 3" key="1">
    <citation type="submission" date="2019-04" db="EMBL/GenBank/DDBJ databases">
        <title>Comparative genomics and transcriptomics to analyze fruiting body development in filamentous ascomycetes.</title>
        <authorList>
            <consortium name="DOE Joint Genome Institute"/>
            <person name="Lutkenhaus R."/>
            <person name="Traeger S."/>
            <person name="Breuer J."/>
            <person name="Kuo A."/>
            <person name="Lipzen A."/>
            <person name="Pangilinan J."/>
            <person name="Dilworth D."/>
            <person name="Sandor L."/>
            <person name="Poggeler S."/>
            <person name="Barry K."/>
            <person name="Grigoriev I.V."/>
            <person name="Nowrousian M."/>
        </authorList>
    </citation>
    <scope>NUCLEOTIDE SEQUENCE [LARGE SCALE GENOMIC DNA]</scope>
    <source>
        <strain evidence="2 3">CBS 389.68</strain>
    </source>
</reference>
<dbReference type="PROSITE" id="PS51419">
    <property type="entry name" value="RAB"/>
    <property type="match status" value="1"/>
</dbReference>
<sequence length="221" mass="24679">MAKPWDYIAKVVNIGDSGCGKSSLTIRLCEGRFTPSHEVTIGVDFGSRIIPVSDDPPKKIKLQIWDTAGQESFRAITRGYFRGATGALLVFDVTRRETYEHAQSWLEELRSAADSNISIILVGNKADLVEPELGGRVERRKVTREEAEEWVQKNGVRAYVETSAKTGEKVEEAFVECAKEIYRNIVEGVYDMKDRSHGIKENTTKVSMGIDEQTRTKGGCC</sequence>
<dbReference type="STRING" id="341454.A0A4S2N1R4"/>
<dbReference type="SMART" id="SM00173">
    <property type="entry name" value="RAS"/>
    <property type="match status" value="1"/>
</dbReference>
<protein>
    <submittedName>
        <fullName evidence="2">Ras-domain-containing protein</fullName>
    </submittedName>
</protein>
<comment type="similarity">
    <text evidence="1">Belongs to the small GTPase superfamily. Rab family.</text>
</comment>
<dbReference type="FunFam" id="3.40.50.300:FF:001537">
    <property type="entry name" value="Secretion related GTPase SrgD"/>
    <property type="match status" value="1"/>
</dbReference>
<dbReference type="PROSITE" id="PS51421">
    <property type="entry name" value="RAS"/>
    <property type="match status" value="1"/>
</dbReference>
<evidence type="ECO:0000256" key="1">
    <source>
        <dbReference type="ARBA" id="ARBA00006270"/>
    </source>
</evidence>